<dbReference type="EMBL" id="SWOV01000019">
    <property type="protein sequence ID" value="NFF87949.1"/>
    <property type="molecule type" value="Genomic_DNA"/>
</dbReference>
<feature type="transmembrane region" description="Helical" evidence="1">
    <location>
        <begin position="15"/>
        <end position="38"/>
    </location>
</feature>
<name>A0A0L9Y993_CLOBO</name>
<sequence>MERVNVKTKFSTRKMAMVGMLSAISIFLGLTGLGFIPIPPVKATIMHIPVIIGAIIEGPIVGALVGGVFGLFSMYQAFTAPMPTSFIFWNPIIAILPRVLIGIVSYYVYTFLKNKLKNKSISIGAAAILGTLTNTIGVMGLTYIIYLEKYAHALGISRQAAGIGIGSVITLNGSIEAIVSALISVPVVITILRINRNN</sequence>
<dbReference type="Proteomes" id="UP000476820">
    <property type="component" value="Unassembled WGS sequence"/>
</dbReference>
<feature type="transmembrane region" description="Helical" evidence="1">
    <location>
        <begin position="87"/>
        <end position="109"/>
    </location>
</feature>
<dbReference type="InterPro" id="IPR024529">
    <property type="entry name" value="ECF_trnsprt_substrate-spec"/>
</dbReference>
<evidence type="ECO:0000313" key="4">
    <source>
        <dbReference type="Proteomes" id="UP000473681"/>
    </source>
</evidence>
<comment type="caution">
    <text evidence="2">The sequence shown here is derived from an EMBL/GenBank/DDBJ whole genome shotgun (WGS) entry which is preliminary data.</text>
</comment>
<evidence type="ECO:0000256" key="1">
    <source>
        <dbReference type="SAM" id="Phobius"/>
    </source>
</evidence>
<dbReference type="AlphaFoldDB" id="A0A0L9Y993"/>
<keyword evidence="1" id="KW-0472">Membrane</keyword>
<evidence type="ECO:0000313" key="3">
    <source>
        <dbReference type="EMBL" id="NFN35221.1"/>
    </source>
</evidence>
<dbReference type="GO" id="GO:0022857">
    <property type="term" value="F:transmembrane transporter activity"/>
    <property type="evidence" value="ECO:0007669"/>
    <property type="project" value="InterPro"/>
</dbReference>
<dbReference type="Pfam" id="PF12822">
    <property type="entry name" value="ECF_trnsprt"/>
    <property type="match status" value="1"/>
</dbReference>
<evidence type="ECO:0000313" key="5">
    <source>
        <dbReference type="Proteomes" id="UP000476820"/>
    </source>
</evidence>
<feature type="transmembrane region" description="Helical" evidence="1">
    <location>
        <begin position="121"/>
        <end position="145"/>
    </location>
</feature>
<dbReference type="EMBL" id="SWVK01000010">
    <property type="protein sequence ID" value="NFN35221.1"/>
    <property type="molecule type" value="Genomic_DNA"/>
</dbReference>
<keyword evidence="1" id="KW-1133">Transmembrane helix</keyword>
<keyword evidence="1" id="KW-0812">Transmembrane</keyword>
<dbReference type="Proteomes" id="UP000473681">
    <property type="component" value="Unassembled WGS sequence"/>
</dbReference>
<protein>
    <submittedName>
        <fullName evidence="2">ECF transporter S component</fullName>
    </submittedName>
</protein>
<accession>A0A0L9Y993</accession>
<dbReference type="RefSeq" id="WP_012451513.1">
    <property type="nucleotide sequence ID" value="NZ_CP010520.1"/>
</dbReference>
<feature type="transmembrane region" description="Helical" evidence="1">
    <location>
        <begin position="50"/>
        <end position="75"/>
    </location>
</feature>
<organism evidence="2 5">
    <name type="scientific">Clostridium botulinum</name>
    <dbReference type="NCBI Taxonomy" id="1491"/>
    <lineage>
        <taxon>Bacteria</taxon>
        <taxon>Bacillati</taxon>
        <taxon>Bacillota</taxon>
        <taxon>Clostridia</taxon>
        <taxon>Eubacteriales</taxon>
        <taxon>Clostridiaceae</taxon>
        <taxon>Clostridium</taxon>
    </lineage>
</organism>
<proteinExistence type="predicted"/>
<feature type="transmembrane region" description="Helical" evidence="1">
    <location>
        <begin position="165"/>
        <end position="192"/>
    </location>
</feature>
<reference evidence="4 5" key="1">
    <citation type="submission" date="2019-04" db="EMBL/GenBank/DDBJ databases">
        <title>Genome sequencing of Clostridium botulinum Groups I-IV and Clostridium butyricum.</title>
        <authorList>
            <person name="Brunt J."/>
            <person name="Van Vliet A.H.M."/>
            <person name="Stringer S.C."/>
            <person name="Carter A.T."/>
            <person name="Peck M.W."/>
        </authorList>
    </citation>
    <scope>NUCLEOTIDE SEQUENCE [LARGE SCALE GENOMIC DNA]</scope>
    <source>
        <strain evidence="2 5">1605</strain>
        <strain evidence="3 4">CB-K-33E</strain>
    </source>
</reference>
<evidence type="ECO:0000313" key="2">
    <source>
        <dbReference type="EMBL" id="NFF87949.1"/>
    </source>
</evidence>
<gene>
    <name evidence="2" type="ORF">FC774_08730</name>
    <name evidence="3" type="ORF">FDB51_08755</name>
</gene>
<dbReference type="OrthoDB" id="9813540at2"/>
<dbReference type="Gene3D" id="1.10.1760.20">
    <property type="match status" value="1"/>
</dbReference>